<dbReference type="InterPro" id="IPR012292">
    <property type="entry name" value="Globin/Proto"/>
</dbReference>
<dbReference type="EMBL" id="MPUH01000363">
    <property type="protein sequence ID" value="OMJ81876.1"/>
    <property type="molecule type" value="Genomic_DNA"/>
</dbReference>
<dbReference type="OrthoDB" id="283492at2759"/>
<protein>
    <recommendedName>
        <fullName evidence="3">Globin family profile domain-containing protein</fullName>
    </recommendedName>
</protein>
<evidence type="ECO:0000313" key="2">
    <source>
        <dbReference type="Proteomes" id="UP000187209"/>
    </source>
</evidence>
<evidence type="ECO:0008006" key="3">
    <source>
        <dbReference type="Google" id="ProtNLM"/>
    </source>
</evidence>
<organism evidence="1 2">
    <name type="scientific">Stentor coeruleus</name>
    <dbReference type="NCBI Taxonomy" id="5963"/>
    <lineage>
        <taxon>Eukaryota</taxon>
        <taxon>Sar</taxon>
        <taxon>Alveolata</taxon>
        <taxon>Ciliophora</taxon>
        <taxon>Postciliodesmatophora</taxon>
        <taxon>Heterotrichea</taxon>
        <taxon>Heterotrichida</taxon>
        <taxon>Stentoridae</taxon>
        <taxon>Stentor</taxon>
    </lineage>
</organism>
<dbReference type="Proteomes" id="UP000187209">
    <property type="component" value="Unassembled WGS sequence"/>
</dbReference>
<dbReference type="Gene3D" id="1.10.490.10">
    <property type="entry name" value="Globins"/>
    <property type="match status" value="1"/>
</dbReference>
<proteinExistence type="predicted"/>
<comment type="caution">
    <text evidence="1">The sequence shown here is derived from an EMBL/GenBank/DDBJ whole genome shotgun (WGS) entry which is preliminary data.</text>
</comment>
<name>A0A1R2BYK3_9CILI</name>
<gene>
    <name evidence="1" type="ORF">SteCoe_17577</name>
</gene>
<reference evidence="1 2" key="1">
    <citation type="submission" date="2016-11" db="EMBL/GenBank/DDBJ databases">
        <title>The macronuclear genome of Stentor coeruleus: a giant cell with tiny introns.</title>
        <authorList>
            <person name="Slabodnick M."/>
            <person name="Ruby J.G."/>
            <person name="Reiff S.B."/>
            <person name="Swart E.C."/>
            <person name="Gosai S."/>
            <person name="Prabakaran S."/>
            <person name="Witkowska E."/>
            <person name="Larue G.E."/>
            <person name="Fisher S."/>
            <person name="Freeman R.M."/>
            <person name="Gunawardena J."/>
            <person name="Chu W."/>
            <person name="Stover N.A."/>
            <person name="Gregory B.D."/>
            <person name="Nowacki M."/>
            <person name="Derisi J."/>
            <person name="Roy S.W."/>
            <person name="Marshall W.F."/>
            <person name="Sood P."/>
        </authorList>
    </citation>
    <scope>NUCLEOTIDE SEQUENCE [LARGE SCALE GENOMIC DNA]</scope>
    <source>
        <strain evidence="1">WM001</strain>
    </source>
</reference>
<dbReference type="GO" id="GO:0019825">
    <property type="term" value="F:oxygen binding"/>
    <property type="evidence" value="ECO:0007669"/>
    <property type="project" value="InterPro"/>
</dbReference>
<dbReference type="InterPro" id="IPR009050">
    <property type="entry name" value="Globin-like_sf"/>
</dbReference>
<sequence length="118" mass="13838">MNLFEKYGGADFWSDFLNTVYACLTTSEYVKKHFEGKNISHIKEMLLGLLELTLVSNVDIPRDEMKEFHKHLMISENEFNEWISIYRFTLDKSGVSEEDCALIIRILSSFKEVVVYED</sequence>
<dbReference type="SUPFAM" id="SSF46458">
    <property type="entry name" value="Globin-like"/>
    <property type="match status" value="1"/>
</dbReference>
<dbReference type="GO" id="GO:0020037">
    <property type="term" value="F:heme binding"/>
    <property type="evidence" value="ECO:0007669"/>
    <property type="project" value="InterPro"/>
</dbReference>
<accession>A0A1R2BYK3</accession>
<evidence type="ECO:0000313" key="1">
    <source>
        <dbReference type="EMBL" id="OMJ81876.1"/>
    </source>
</evidence>
<keyword evidence="2" id="KW-1185">Reference proteome</keyword>
<dbReference type="AlphaFoldDB" id="A0A1R2BYK3"/>